<dbReference type="GO" id="GO:0008757">
    <property type="term" value="F:S-adenosylmethionine-dependent methyltransferase activity"/>
    <property type="evidence" value="ECO:0007669"/>
    <property type="project" value="InterPro"/>
</dbReference>
<evidence type="ECO:0000259" key="1">
    <source>
        <dbReference type="Pfam" id="PF08241"/>
    </source>
</evidence>
<dbReference type="Gene3D" id="3.40.50.150">
    <property type="entry name" value="Vaccinia Virus protein VP39"/>
    <property type="match status" value="1"/>
</dbReference>
<organism evidence="2">
    <name type="scientific">marine sediment metagenome</name>
    <dbReference type="NCBI Taxonomy" id="412755"/>
    <lineage>
        <taxon>unclassified sequences</taxon>
        <taxon>metagenomes</taxon>
        <taxon>ecological metagenomes</taxon>
    </lineage>
</organism>
<name>X0WA89_9ZZZZ</name>
<proteinExistence type="predicted"/>
<dbReference type="Pfam" id="PF08241">
    <property type="entry name" value="Methyltransf_11"/>
    <property type="match status" value="1"/>
</dbReference>
<feature type="domain" description="Methyltransferase type 11" evidence="1">
    <location>
        <begin position="11"/>
        <end position="57"/>
    </location>
</feature>
<gene>
    <name evidence="2" type="ORF">S01H1_44709</name>
</gene>
<dbReference type="InterPro" id="IPR029063">
    <property type="entry name" value="SAM-dependent_MTases_sf"/>
</dbReference>
<evidence type="ECO:0000313" key="2">
    <source>
        <dbReference type="EMBL" id="GAG09576.1"/>
    </source>
</evidence>
<sequence length="99" mass="11555">AQENNISNLFVIDGFLHAIPLPKGYADVLVTSNAIGWKLDDELREIERIVKPGGYAIHLISSPDTDDPLRQYLTKPEWQYDYSKYKNNEDTIRKYWKQI</sequence>
<dbReference type="EMBL" id="BARS01028532">
    <property type="protein sequence ID" value="GAG09576.1"/>
    <property type="molecule type" value="Genomic_DNA"/>
</dbReference>
<protein>
    <recommendedName>
        <fullName evidence="1">Methyltransferase type 11 domain-containing protein</fullName>
    </recommendedName>
</protein>
<reference evidence="2" key="1">
    <citation type="journal article" date="2014" name="Front. Microbiol.">
        <title>High frequency of phylogenetically diverse reductive dehalogenase-homologous genes in deep subseafloor sedimentary metagenomes.</title>
        <authorList>
            <person name="Kawai M."/>
            <person name="Futagami T."/>
            <person name="Toyoda A."/>
            <person name="Takaki Y."/>
            <person name="Nishi S."/>
            <person name="Hori S."/>
            <person name="Arai W."/>
            <person name="Tsubouchi T."/>
            <person name="Morono Y."/>
            <person name="Uchiyama I."/>
            <person name="Ito T."/>
            <person name="Fujiyama A."/>
            <person name="Inagaki F."/>
            <person name="Takami H."/>
        </authorList>
    </citation>
    <scope>NUCLEOTIDE SEQUENCE</scope>
    <source>
        <strain evidence="2">Expedition CK06-06</strain>
    </source>
</reference>
<comment type="caution">
    <text evidence="2">The sequence shown here is derived from an EMBL/GenBank/DDBJ whole genome shotgun (WGS) entry which is preliminary data.</text>
</comment>
<feature type="non-terminal residue" evidence="2">
    <location>
        <position position="1"/>
    </location>
</feature>
<dbReference type="AlphaFoldDB" id="X0WA89"/>
<dbReference type="SUPFAM" id="SSF53335">
    <property type="entry name" value="S-adenosyl-L-methionine-dependent methyltransferases"/>
    <property type="match status" value="1"/>
</dbReference>
<dbReference type="InterPro" id="IPR013216">
    <property type="entry name" value="Methyltransf_11"/>
</dbReference>
<accession>X0WA89</accession>